<proteinExistence type="predicted"/>
<evidence type="ECO:0000313" key="2">
    <source>
        <dbReference type="Proteomes" id="UP000308092"/>
    </source>
</evidence>
<keyword evidence="2" id="KW-1185">Reference proteome</keyword>
<accession>A0A4S3IZT0</accession>
<dbReference type="Proteomes" id="UP000308092">
    <property type="component" value="Unassembled WGS sequence"/>
</dbReference>
<dbReference type="EMBL" id="SOSA01001475">
    <property type="protein sequence ID" value="THC87117.1"/>
    <property type="molecule type" value="Genomic_DNA"/>
</dbReference>
<gene>
    <name evidence="1" type="ORF">EYZ11_013436</name>
</gene>
<reference evidence="1 2" key="1">
    <citation type="submission" date="2019-03" db="EMBL/GenBank/DDBJ databases">
        <title>The genome sequence of a newly discovered highly antifungal drug resistant Aspergillus species, Aspergillus tanneri NIH 1004.</title>
        <authorList>
            <person name="Mounaud S."/>
            <person name="Singh I."/>
            <person name="Joardar V."/>
            <person name="Pakala S."/>
            <person name="Pakala S."/>
            <person name="Venepally P."/>
            <person name="Hoover J."/>
            <person name="Nierman W."/>
            <person name="Chung J."/>
            <person name="Losada L."/>
        </authorList>
    </citation>
    <scope>NUCLEOTIDE SEQUENCE [LARGE SCALE GENOMIC DNA]</scope>
    <source>
        <strain evidence="1 2">NIH1004</strain>
    </source>
</reference>
<dbReference type="AlphaFoldDB" id="A0A4S3IZT0"/>
<name>A0A4S3IZT0_9EURO</name>
<organism evidence="1 2">
    <name type="scientific">Aspergillus tanneri</name>
    <dbReference type="NCBI Taxonomy" id="1220188"/>
    <lineage>
        <taxon>Eukaryota</taxon>
        <taxon>Fungi</taxon>
        <taxon>Dikarya</taxon>
        <taxon>Ascomycota</taxon>
        <taxon>Pezizomycotina</taxon>
        <taxon>Eurotiomycetes</taxon>
        <taxon>Eurotiomycetidae</taxon>
        <taxon>Eurotiales</taxon>
        <taxon>Aspergillaceae</taxon>
        <taxon>Aspergillus</taxon>
        <taxon>Aspergillus subgen. Circumdati</taxon>
    </lineage>
</organism>
<comment type="caution">
    <text evidence="1">The sequence shown here is derived from an EMBL/GenBank/DDBJ whole genome shotgun (WGS) entry which is preliminary data.</text>
</comment>
<evidence type="ECO:0000313" key="1">
    <source>
        <dbReference type="EMBL" id="THC87117.1"/>
    </source>
</evidence>
<sequence>MSPLEDLSTDGPAFMIMTSFGRRQKALTSPPDYRFVARSASP</sequence>
<protein>
    <submittedName>
        <fullName evidence="1">Uncharacterized protein</fullName>
    </submittedName>
</protein>
<dbReference type="VEuPathDB" id="FungiDB:EYZ11_013436"/>